<accession>A0ABQ4S370</accession>
<dbReference type="Proteomes" id="UP001055125">
    <property type="component" value="Unassembled WGS sequence"/>
</dbReference>
<reference evidence="1" key="1">
    <citation type="journal article" date="2021" name="Front. Microbiol.">
        <title>Comprehensive Comparative Genomics and Phenotyping of Methylobacterium Species.</title>
        <authorList>
            <person name="Alessa O."/>
            <person name="Ogura Y."/>
            <person name="Fujitani Y."/>
            <person name="Takami H."/>
            <person name="Hayashi T."/>
            <person name="Sahin N."/>
            <person name="Tani A."/>
        </authorList>
    </citation>
    <scope>NUCLEOTIDE SEQUENCE</scope>
    <source>
        <strain evidence="1">DSM 19015</strain>
    </source>
</reference>
<organism evidence="1 2">
    <name type="scientific">Methylobacterium iners</name>
    <dbReference type="NCBI Taxonomy" id="418707"/>
    <lineage>
        <taxon>Bacteria</taxon>
        <taxon>Pseudomonadati</taxon>
        <taxon>Pseudomonadota</taxon>
        <taxon>Alphaproteobacteria</taxon>
        <taxon>Hyphomicrobiales</taxon>
        <taxon>Methylobacteriaceae</taxon>
        <taxon>Methylobacterium</taxon>
    </lineage>
</organism>
<name>A0ABQ4S370_9HYPH</name>
<dbReference type="EMBL" id="BPQP01000093">
    <property type="protein sequence ID" value="GJD97583.1"/>
    <property type="molecule type" value="Genomic_DNA"/>
</dbReference>
<reference evidence="1" key="2">
    <citation type="submission" date="2021-08" db="EMBL/GenBank/DDBJ databases">
        <authorList>
            <person name="Tani A."/>
            <person name="Ola A."/>
            <person name="Ogura Y."/>
            <person name="Katsura K."/>
            <person name="Hayashi T."/>
        </authorList>
    </citation>
    <scope>NUCLEOTIDE SEQUENCE</scope>
    <source>
        <strain evidence="1">DSM 19015</strain>
    </source>
</reference>
<evidence type="ECO:0000313" key="1">
    <source>
        <dbReference type="EMBL" id="GJD97583.1"/>
    </source>
</evidence>
<dbReference type="RefSeq" id="WP_238246645.1">
    <property type="nucleotide sequence ID" value="NZ_BPQP01000093.1"/>
</dbReference>
<keyword evidence="2" id="KW-1185">Reference proteome</keyword>
<gene>
    <name evidence="1" type="ORF">OCOJLMKI_4815</name>
</gene>
<sequence>MLPLDRIVAEIPRAARENIRVSLREKRGSVGVELRIAAANGRGTMAETAKGLRIPLSRIPDVIAALQNAQRVAQGLSLVAVDRE</sequence>
<evidence type="ECO:0000313" key="2">
    <source>
        <dbReference type="Proteomes" id="UP001055125"/>
    </source>
</evidence>
<protein>
    <submittedName>
        <fullName evidence="1">Uncharacterized protein</fullName>
    </submittedName>
</protein>
<comment type="caution">
    <text evidence="1">The sequence shown here is derived from an EMBL/GenBank/DDBJ whole genome shotgun (WGS) entry which is preliminary data.</text>
</comment>
<proteinExistence type="predicted"/>